<evidence type="ECO:0000313" key="1">
    <source>
        <dbReference type="EMBL" id="CAB4673520.1"/>
    </source>
</evidence>
<gene>
    <name evidence="1" type="ORF">UFOPK2242_01595</name>
</gene>
<reference evidence="1" key="1">
    <citation type="submission" date="2020-05" db="EMBL/GenBank/DDBJ databases">
        <authorList>
            <person name="Chiriac C."/>
            <person name="Salcher M."/>
            <person name="Ghai R."/>
            <person name="Kavagutti S V."/>
        </authorList>
    </citation>
    <scope>NUCLEOTIDE SEQUENCE</scope>
</reference>
<proteinExistence type="predicted"/>
<organism evidence="1">
    <name type="scientific">freshwater metagenome</name>
    <dbReference type="NCBI Taxonomy" id="449393"/>
    <lineage>
        <taxon>unclassified sequences</taxon>
        <taxon>metagenomes</taxon>
        <taxon>ecological metagenomes</taxon>
    </lineage>
</organism>
<accession>A0A6J6MH32</accession>
<name>A0A6J6MH32_9ZZZZ</name>
<protein>
    <submittedName>
        <fullName evidence="1">Unannotated protein</fullName>
    </submittedName>
</protein>
<dbReference type="EMBL" id="CAEZWM010000270">
    <property type="protein sequence ID" value="CAB4673520.1"/>
    <property type="molecule type" value="Genomic_DNA"/>
</dbReference>
<dbReference type="AlphaFoldDB" id="A0A6J6MH32"/>
<sequence length="96" mass="9379">MAAAACARAFAIISAREPGAALPAAFARGTLSAEGFFAPAVSVATALVGAALAGAAEEAAAAAAAADTAEGTRAARGLRTRPRVRALMRMVVPITV</sequence>